<dbReference type="GO" id="GO:0000731">
    <property type="term" value="P:DNA synthesis involved in DNA repair"/>
    <property type="evidence" value="ECO:0007669"/>
    <property type="project" value="TreeGrafter"/>
</dbReference>
<comment type="function">
    <text evidence="6">The RecF protein is involved in DNA metabolism; it is required for DNA replication and normal SOS inducibility. RecF binds preferentially to single-stranded, linear DNA. It also seems to bind ATP.</text>
</comment>
<comment type="caution">
    <text evidence="8">The sequence shown here is derived from an EMBL/GenBank/DDBJ whole genome shotgun (WGS) entry which is preliminary data.</text>
</comment>
<dbReference type="GO" id="GO:0006302">
    <property type="term" value="P:double-strand break repair"/>
    <property type="evidence" value="ECO:0007669"/>
    <property type="project" value="TreeGrafter"/>
</dbReference>
<dbReference type="InterPro" id="IPR042174">
    <property type="entry name" value="RecF_2"/>
</dbReference>
<sequence length="345" mass="40174">MIRQIRLTHFRRFSSLTLTFSCPVVILSGANATGKTTVLEAIYLIATSKSHRTNDLSSLIEENQPIAHIEIKNEASYRIDLQKKGKISSINDQVIPKVSDFIGRLPVVLFSPEDLKLIEGMKSDRRRFMDLELSLLDKKYLRSSMLYKKILKERNERLKQDISANDPLLKVLTDQLIEQIRILYPKRCEWIEELNGYLKQICQELHCEEIKLVYQSSFDFKHLDQSFFEKLKSDLWLKNTGIGLHRDDFNIVLDEKDAFLFASEGQKRTIVLCLKLALKEVIEHRLNTKPILLLDDVFAALDQKRIQHIMNYMIHQNQTLITTTSLFNIPDALLKEAQIIRFERG</sequence>
<dbReference type="SUPFAM" id="SSF52540">
    <property type="entry name" value="P-loop containing nucleoside triphosphate hydrolases"/>
    <property type="match status" value="1"/>
</dbReference>
<dbReference type="NCBIfam" id="TIGR00611">
    <property type="entry name" value="recf"/>
    <property type="match status" value="1"/>
</dbReference>
<evidence type="ECO:0000256" key="4">
    <source>
        <dbReference type="ARBA" id="ARBA00022840"/>
    </source>
</evidence>
<dbReference type="Gene3D" id="3.40.50.300">
    <property type="entry name" value="P-loop containing nucleotide triphosphate hydrolases"/>
    <property type="match status" value="1"/>
</dbReference>
<dbReference type="Pfam" id="PF02463">
    <property type="entry name" value="SMC_N"/>
    <property type="match status" value="1"/>
</dbReference>
<evidence type="ECO:0000313" key="9">
    <source>
        <dbReference type="Proteomes" id="UP000886758"/>
    </source>
</evidence>
<dbReference type="HAMAP" id="MF_00365">
    <property type="entry name" value="RecF"/>
    <property type="match status" value="1"/>
</dbReference>
<proteinExistence type="inferred from homology"/>
<dbReference type="InterPro" id="IPR001238">
    <property type="entry name" value="DNA-binding_RecF"/>
</dbReference>
<dbReference type="Proteomes" id="UP000886758">
    <property type="component" value="Unassembled WGS sequence"/>
</dbReference>
<dbReference type="InterPro" id="IPR027417">
    <property type="entry name" value="P-loop_NTPase"/>
</dbReference>
<keyword evidence="3 6" id="KW-0547">Nucleotide-binding</keyword>
<keyword evidence="4 6" id="KW-0067">ATP-binding</keyword>
<evidence type="ECO:0000256" key="6">
    <source>
        <dbReference type="HAMAP-Rule" id="MF_00365"/>
    </source>
</evidence>
<dbReference type="GO" id="GO:0005737">
    <property type="term" value="C:cytoplasm"/>
    <property type="evidence" value="ECO:0007669"/>
    <property type="project" value="UniProtKB-SubCell"/>
</dbReference>
<evidence type="ECO:0000256" key="1">
    <source>
        <dbReference type="ARBA" id="ARBA00022490"/>
    </source>
</evidence>
<dbReference type="GO" id="GO:0009432">
    <property type="term" value="P:SOS response"/>
    <property type="evidence" value="ECO:0007669"/>
    <property type="project" value="UniProtKB-UniRule"/>
</dbReference>
<dbReference type="GO" id="GO:0003697">
    <property type="term" value="F:single-stranded DNA binding"/>
    <property type="evidence" value="ECO:0007669"/>
    <property type="project" value="UniProtKB-UniRule"/>
</dbReference>
<keyword evidence="1 6" id="KW-0963">Cytoplasm</keyword>
<dbReference type="Gene3D" id="1.20.1050.90">
    <property type="entry name" value="RecF/RecN/SMC, N-terminal domain"/>
    <property type="match status" value="1"/>
</dbReference>
<gene>
    <name evidence="6 8" type="primary">recF</name>
    <name evidence="8" type="ORF">IAD46_00760</name>
</gene>
<organism evidence="8 9">
    <name type="scientific">Candidatus Pelethenecus faecipullorum</name>
    <dbReference type="NCBI Taxonomy" id="2840900"/>
    <lineage>
        <taxon>Bacteria</taxon>
        <taxon>Bacillati</taxon>
        <taxon>Mycoplasmatota</taxon>
        <taxon>Mollicutes</taxon>
        <taxon>Candidatus Pelethenecus</taxon>
    </lineage>
</organism>
<dbReference type="AlphaFoldDB" id="A0A9D1KJR6"/>
<dbReference type="EMBL" id="DVLF01000028">
    <property type="protein sequence ID" value="HIT49534.1"/>
    <property type="molecule type" value="Genomic_DNA"/>
</dbReference>
<accession>A0A9D1KJR6</accession>
<comment type="subcellular location">
    <subcellularLocation>
        <location evidence="6">Cytoplasm</location>
    </subcellularLocation>
</comment>
<dbReference type="InterPro" id="IPR003395">
    <property type="entry name" value="RecF/RecN/SMC_N"/>
</dbReference>
<comment type="similarity">
    <text evidence="6">Belongs to the RecF family.</text>
</comment>
<evidence type="ECO:0000256" key="3">
    <source>
        <dbReference type="ARBA" id="ARBA00022741"/>
    </source>
</evidence>
<dbReference type="PANTHER" id="PTHR32182">
    <property type="entry name" value="DNA REPLICATION AND REPAIR PROTEIN RECF"/>
    <property type="match status" value="1"/>
</dbReference>
<dbReference type="GO" id="GO:0005524">
    <property type="term" value="F:ATP binding"/>
    <property type="evidence" value="ECO:0007669"/>
    <property type="project" value="UniProtKB-UniRule"/>
</dbReference>
<evidence type="ECO:0000313" key="8">
    <source>
        <dbReference type="EMBL" id="HIT49534.1"/>
    </source>
</evidence>
<keyword evidence="6" id="KW-0234">DNA repair</keyword>
<evidence type="ECO:0000259" key="7">
    <source>
        <dbReference type="Pfam" id="PF02463"/>
    </source>
</evidence>
<dbReference type="GO" id="GO:0006260">
    <property type="term" value="P:DNA replication"/>
    <property type="evidence" value="ECO:0007669"/>
    <property type="project" value="UniProtKB-UniRule"/>
</dbReference>
<reference evidence="8" key="1">
    <citation type="submission" date="2020-10" db="EMBL/GenBank/DDBJ databases">
        <authorList>
            <person name="Gilroy R."/>
        </authorList>
    </citation>
    <scope>NUCLEOTIDE SEQUENCE</scope>
    <source>
        <strain evidence="8">ChiW17-6978</strain>
    </source>
</reference>
<feature type="binding site" evidence="6">
    <location>
        <begin position="29"/>
        <end position="36"/>
    </location>
    <ligand>
        <name>ATP</name>
        <dbReference type="ChEBI" id="CHEBI:30616"/>
    </ligand>
</feature>
<name>A0A9D1KJR6_9MOLU</name>
<evidence type="ECO:0000256" key="2">
    <source>
        <dbReference type="ARBA" id="ARBA00022705"/>
    </source>
</evidence>
<protein>
    <recommendedName>
        <fullName evidence="6">DNA replication and repair protein RecF</fullName>
    </recommendedName>
</protein>
<keyword evidence="2 6" id="KW-0235">DNA replication</keyword>
<dbReference type="PANTHER" id="PTHR32182:SF0">
    <property type="entry name" value="DNA REPLICATION AND REPAIR PROTEIN RECF"/>
    <property type="match status" value="1"/>
</dbReference>
<feature type="domain" description="RecF/RecN/SMC N-terminal" evidence="7">
    <location>
        <begin position="1"/>
        <end position="323"/>
    </location>
</feature>
<evidence type="ECO:0000256" key="5">
    <source>
        <dbReference type="ARBA" id="ARBA00023125"/>
    </source>
</evidence>
<keyword evidence="6" id="KW-0227">DNA damage</keyword>
<keyword evidence="6" id="KW-0742">SOS response</keyword>
<keyword evidence="5 6" id="KW-0238">DNA-binding</keyword>
<reference evidence="8" key="2">
    <citation type="journal article" date="2021" name="PeerJ">
        <title>Extensive microbial diversity within the chicken gut microbiome revealed by metagenomics and culture.</title>
        <authorList>
            <person name="Gilroy R."/>
            <person name="Ravi A."/>
            <person name="Getino M."/>
            <person name="Pursley I."/>
            <person name="Horton D.L."/>
            <person name="Alikhan N.F."/>
            <person name="Baker D."/>
            <person name="Gharbi K."/>
            <person name="Hall N."/>
            <person name="Watson M."/>
            <person name="Adriaenssens E.M."/>
            <person name="Foster-Nyarko E."/>
            <person name="Jarju S."/>
            <person name="Secka A."/>
            <person name="Antonio M."/>
            <person name="Oren A."/>
            <person name="Chaudhuri R.R."/>
            <person name="La Ragione R."/>
            <person name="Hildebrand F."/>
            <person name="Pallen M.J."/>
        </authorList>
    </citation>
    <scope>NUCLEOTIDE SEQUENCE</scope>
    <source>
        <strain evidence="8">ChiW17-6978</strain>
    </source>
</reference>